<evidence type="ECO:0000256" key="5">
    <source>
        <dbReference type="SAM" id="MobiDB-lite"/>
    </source>
</evidence>
<protein>
    <submittedName>
        <fullName evidence="9">Chemotaxis protein</fullName>
    </submittedName>
</protein>
<keyword evidence="6" id="KW-0812">Transmembrane</keyword>
<dbReference type="SUPFAM" id="SSF58104">
    <property type="entry name" value="Methyl-accepting chemotaxis protein (MCP) signaling domain"/>
    <property type="match status" value="1"/>
</dbReference>
<evidence type="ECO:0000259" key="7">
    <source>
        <dbReference type="PROSITE" id="PS50111"/>
    </source>
</evidence>
<feature type="region of interest" description="Disordered" evidence="5">
    <location>
        <begin position="394"/>
        <end position="415"/>
    </location>
</feature>
<dbReference type="Gene3D" id="1.10.287.950">
    <property type="entry name" value="Methyl-accepting chemotaxis protein"/>
    <property type="match status" value="1"/>
</dbReference>
<dbReference type="CDD" id="cd12913">
    <property type="entry name" value="PDC1_MCP_like"/>
    <property type="match status" value="1"/>
</dbReference>
<organism evidence="9 10">
    <name type="scientific">Pararhizobium antarcticum</name>
    <dbReference type="NCBI Taxonomy" id="1798805"/>
    <lineage>
        <taxon>Bacteria</taxon>
        <taxon>Pseudomonadati</taxon>
        <taxon>Pseudomonadota</taxon>
        <taxon>Alphaproteobacteria</taxon>
        <taxon>Hyphomicrobiales</taxon>
        <taxon>Rhizobiaceae</taxon>
        <taxon>Rhizobium/Agrobacterium group</taxon>
        <taxon>Pararhizobium</taxon>
    </lineage>
</organism>
<name>A0A657LX21_9HYPH</name>
<dbReference type="SMART" id="SM00283">
    <property type="entry name" value="MA"/>
    <property type="match status" value="1"/>
</dbReference>
<feature type="region of interest" description="Disordered" evidence="5">
    <location>
        <begin position="782"/>
        <end position="802"/>
    </location>
</feature>
<evidence type="ECO:0000313" key="9">
    <source>
        <dbReference type="EMBL" id="OJG00534.1"/>
    </source>
</evidence>
<dbReference type="GO" id="GO:0016020">
    <property type="term" value="C:membrane"/>
    <property type="evidence" value="ECO:0007669"/>
    <property type="project" value="UniProtKB-SubCell"/>
</dbReference>
<dbReference type="PRINTS" id="PR00260">
    <property type="entry name" value="CHEMTRNSDUCR"/>
</dbReference>
<keyword evidence="4" id="KW-0807">Transducer</keyword>
<dbReference type="PROSITE" id="PS50885">
    <property type="entry name" value="HAMP"/>
    <property type="match status" value="2"/>
</dbReference>
<dbReference type="SMART" id="SM00304">
    <property type="entry name" value="HAMP"/>
    <property type="match status" value="2"/>
</dbReference>
<dbReference type="GO" id="GO:0004888">
    <property type="term" value="F:transmembrane signaling receptor activity"/>
    <property type="evidence" value="ECO:0007669"/>
    <property type="project" value="InterPro"/>
</dbReference>
<dbReference type="GO" id="GO:0006935">
    <property type="term" value="P:chemotaxis"/>
    <property type="evidence" value="ECO:0007669"/>
    <property type="project" value="UniProtKB-KW"/>
</dbReference>
<gene>
    <name evidence="9" type="ORF">AX760_10190</name>
</gene>
<dbReference type="PANTHER" id="PTHR43531:SF11">
    <property type="entry name" value="METHYL-ACCEPTING CHEMOTAXIS PROTEIN 3"/>
    <property type="match status" value="1"/>
</dbReference>
<feature type="transmembrane region" description="Helical" evidence="6">
    <location>
        <begin position="314"/>
        <end position="336"/>
    </location>
</feature>
<evidence type="ECO:0000256" key="3">
    <source>
        <dbReference type="ARBA" id="ARBA00029447"/>
    </source>
</evidence>
<proteinExistence type="inferred from homology"/>
<feature type="domain" description="HAMP" evidence="8">
    <location>
        <begin position="419"/>
        <end position="471"/>
    </location>
</feature>
<keyword evidence="2" id="KW-0145">Chemotaxis</keyword>
<dbReference type="SUPFAM" id="SSF158472">
    <property type="entry name" value="HAMP domain-like"/>
    <property type="match status" value="1"/>
</dbReference>
<accession>A0A657LX21</accession>
<dbReference type="EMBL" id="LSRP01000024">
    <property type="protein sequence ID" value="OJG00534.1"/>
    <property type="molecule type" value="Genomic_DNA"/>
</dbReference>
<dbReference type="Pfam" id="PF22673">
    <property type="entry name" value="MCP-like_PDC_1"/>
    <property type="match status" value="1"/>
</dbReference>
<dbReference type="OrthoDB" id="3378718at2"/>
<dbReference type="InterPro" id="IPR003660">
    <property type="entry name" value="HAMP_dom"/>
</dbReference>
<dbReference type="AlphaFoldDB" id="A0A657LX21"/>
<evidence type="ECO:0000256" key="6">
    <source>
        <dbReference type="SAM" id="Phobius"/>
    </source>
</evidence>
<dbReference type="Proteomes" id="UP000182661">
    <property type="component" value="Unassembled WGS sequence"/>
</dbReference>
<evidence type="ECO:0000259" key="8">
    <source>
        <dbReference type="PROSITE" id="PS50885"/>
    </source>
</evidence>
<dbReference type="Gene3D" id="3.30.450.20">
    <property type="entry name" value="PAS domain"/>
    <property type="match status" value="2"/>
</dbReference>
<dbReference type="InterPro" id="IPR004089">
    <property type="entry name" value="MCPsignal_dom"/>
</dbReference>
<dbReference type="CDD" id="cd06225">
    <property type="entry name" value="HAMP"/>
    <property type="match status" value="1"/>
</dbReference>
<keyword evidence="10" id="KW-1185">Reference proteome</keyword>
<dbReference type="CDD" id="cd11386">
    <property type="entry name" value="MCP_signal"/>
    <property type="match status" value="1"/>
</dbReference>
<evidence type="ECO:0000256" key="1">
    <source>
        <dbReference type="ARBA" id="ARBA00004370"/>
    </source>
</evidence>
<dbReference type="Pfam" id="PF00672">
    <property type="entry name" value="HAMP"/>
    <property type="match status" value="1"/>
</dbReference>
<dbReference type="InterPro" id="IPR004090">
    <property type="entry name" value="Chemotax_Me-accpt_rcpt"/>
</dbReference>
<comment type="subcellular location">
    <subcellularLocation>
        <location evidence="1">Membrane</location>
    </subcellularLocation>
</comment>
<dbReference type="InterPro" id="IPR051310">
    <property type="entry name" value="MCP_chemotaxis"/>
</dbReference>
<feature type="domain" description="Methyl-accepting transducer" evidence="7">
    <location>
        <begin position="476"/>
        <end position="705"/>
    </location>
</feature>
<comment type="caution">
    <text evidence="9">The sequence shown here is derived from an EMBL/GenBank/DDBJ whole genome shotgun (WGS) entry which is preliminary data.</text>
</comment>
<dbReference type="RefSeq" id="WP_071831344.1">
    <property type="nucleotide sequence ID" value="NZ_LSRP01000024.1"/>
</dbReference>
<keyword evidence="6" id="KW-1133">Transmembrane helix</keyword>
<evidence type="ECO:0000256" key="4">
    <source>
        <dbReference type="PROSITE-ProRule" id="PRU00284"/>
    </source>
</evidence>
<dbReference type="Pfam" id="PF00015">
    <property type="entry name" value="MCPsignal"/>
    <property type="match status" value="1"/>
</dbReference>
<dbReference type="PROSITE" id="PS50111">
    <property type="entry name" value="CHEMOTAXIS_TRANSDUC_2"/>
    <property type="match status" value="1"/>
</dbReference>
<reference evidence="9 10" key="1">
    <citation type="submission" date="2016-02" db="EMBL/GenBank/DDBJ databases">
        <title>Genome sequencing of a beta-galactosidase producing bacteria Rhizobium sp. 59.</title>
        <authorList>
            <person name="Wang D."/>
            <person name="Kot W."/>
            <person name="Qin Y."/>
            <person name="Hansen L."/>
            <person name="Naqvi K."/>
            <person name="Rensing C."/>
        </authorList>
    </citation>
    <scope>NUCLEOTIDE SEQUENCE [LARGE SCALE GENOMIC DNA]</scope>
    <source>
        <strain evidence="9 10">59</strain>
    </source>
</reference>
<dbReference type="PANTHER" id="PTHR43531">
    <property type="entry name" value="PROTEIN ICFG"/>
    <property type="match status" value="1"/>
</dbReference>
<comment type="similarity">
    <text evidence="3">Belongs to the methyl-accepting chemotaxis (MCP) protein family.</text>
</comment>
<evidence type="ECO:0000313" key="10">
    <source>
        <dbReference type="Proteomes" id="UP000182661"/>
    </source>
</evidence>
<keyword evidence="6" id="KW-0472">Membrane</keyword>
<dbReference type="Gene3D" id="6.10.340.10">
    <property type="match status" value="1"/>
</dbReference>
<evidence type="ECO:0000256" key="2">
    <source>
        <dbReference type="ARBA" id="ARBA00022500"/>
    </source>
</evidence>
<sequence length="802" mass="84581">MLFKTATSRNIFAVVATGLFATVVTAGTLFSISYSEVKRRSVAEMTAEAQMTAADIETRMAKGLQLVQGLQSTFSAMQISGTADRSAADALLRKNLEDNPDALGVWSGWQPNAFDGKDAEFAGKPDHDASGRYVPYWVRSGADIIVTPLVDYDTPGPGDFYQLPFTQQKTVVIEPYKYKVDGKDVLMTTLVGPVTVGGKQLGVTGIDIALDNLTAGLAAVKPLGDGNVALISQGGSFISHVNADNLGKTLKDSDVDAKAWQQLIANPGQPIETVVKDGTRFLSIAVPVPLLADTSWYAVVSVPQATVFAYLTHMAWISVAIIGLASALLVLLGVLISRRFRMRVEGVVRATGDIARGNTGIVIPDVDRKDEIGDMARSLAVLRDAAITKERLETEAEQNRTMGEEERQRRVADAADSERQMRLAVSELGAGLQRLADGDVTFRLSTPFIGTLDALREDFNTSVSKLQQALQSVGINAQAIQAGSAEIRSAADDLAKRTEQQAASVEQTAAALDEITASVKDSTLRAEEANQLVAKARAGAQTSSGVVRNAIEAVGQIESSSQEISNIIGVIDEIAFQTNLLALNAGVEAARAGDAGKGFAVVAQEVRELAQRSATAAKEIKALISKSGNQVKTGVALVGEAGKALDVIVHEVDEINLRVISIVEAAREQSIGLNDINRAVNVMDQGTQQNAAMVEEQTAASHSLAAEASALNGLLANFRLGNASEQVRNGSDNRAPAAGVSRPVTPVYSAPPVRAKSALKPASVLTPAVQSPARALSQKLAGAFKSGGSSTPIASKDGWDEF</sequence>
<dbReference type="FunFam" id="1.10.287.950:FF:000001">
    <property type="entry name" value="Methyl-accepting chemotaxis sensory transducer"/>
    <property type="match status" value="1"/>
</dbReference>
<dbReference type="GO" id="GO:0007165">
    <property type="term" value="P:signal transduction"/>
    <property type="evidence" value="ECO:0007669"/>
    <property type="project" value="UniProtKB-KW"/>
</dbReference>
<feature type="domain" description="HAMP" evidence="8">
    <location>
        <begin position="338"/>
        <end position="391"/>
    </location>
</feature>